<reference evidence="14" key="1">
    <citation type="submission" date="2022-12" db="EMBL/GenBank/DDBJ databases">
        <title>Chromosome-level genome assembly of the bean flower thrips Megalurothrips usitatus.</title>
        <authorList>
            <person name="Ma L."/>
            <person name="Liu Q."/>
            <person name="Li H."/>
            <person name="Cai W."/>
        </authorList>
    </citation>
    <scope>NUCLEOTIDE SEQUENCE</scope>
    <source>
        <strain evidence="14">Cailab_2022a</strain>
    </source>
</reference>
<dbReference type="InterPro" id="IPR009060">
    <property type="entry name" value="UBA-like_sf"/>
</dbReference>
<evidence type="ECO:0000256" key="1">
    <source>
        <dbReference type="ARBA" id="ARBA00001936"/>
    </source>
</evidence>
<dbReference type="EMBL" id="JAPTSV010000001">
    <property type="protein sequence ID" value="KAJ1531797.1"/>
    <property type="molecule type" value="Genomic_DNA"/>
</dbReference>
<dbReference type="GO" id="GO:0016605">
    <property type="term" value="C:PML body"/>
    <property type="evidence" value="ECO:0007669"/>
    <property type="project" value="UniProtKB-SubCell"/>
</dbReference>
<comment type="subcellular location">
    <subcellularLocation>
        <location evidence="3">Nucleus</location>
        <location evidence="3">PML body</location>
    </subcellularLocation>
</comment>
<evidence type="ECO:0000256" key="12">
    <source>
        <dbReference type="ARBA" id="ARBA00031304"/>
    </source>
</evidence>
<name>A0AAV7Y1Y0_9NEOP</name>
<dbReference type="GO" id="GO:0070260">
    <property type="term" value="F:5'-tyrosyl-DNA phosphodiesterase activity"/>
    <property type="evidence" value="ECO:0007669"/>
    <property type="project" value="TreeGrafter"/>
</dbReference>
<dbReference type="InterPro" id="IPR005135">
    <property type="entry name" value="Endo/exonuclease/phosphatase"/>
</dbReference>
<dbReference type="Gene3D" id="3.60.10.10">
    <property type="entry name" value="Endonuclease/exonuclease/phosphatase"/>
    <property type="match status" value="1"/>
</dbReference>
<evidence type="ECO:0000256" key="4">
    <source>
        <dbReference type="ARBA" id="ARBA00017870"/>
    </source>
</evidence>
<dbReference type="Gene3D" id="1.10.8.10">
    <property type="entry name" value="DNA helicase RuvA subunit, C-terminal domain"/>
    <property type="match status" value="1"/>
</dbReference>
<keyword evidence="7" id="KW-0227">DNA damage</keyword>
<dbReference type="InterPro" id="IPR036691">
    <property type="entry name" value="Endo/exonu/phosph_ase_sf"/>
</dbReference>
<dbReference type="PANTHER" id="PTHR15822:SF4">
    <property type="entry name" value="TYROSYL-DNA PHOSPHODIESTERASE 2"/>
    <property type="match status" value="1"/>
</dbReference>
<evidence type="ECO:0000256" key="11">
    <source>
        <dbReference type="ARBA" id="ARBA00023242"/>
    </source>
</evidence>
<evidence type="ECO:0000256" key="9">
    <source>
        <dbReference type="ARBA" id="ARBA00022842"/>
    </source>
</evidence>
<dbReference type="Pfam" id="PF14555">
    <property type="entry name" value="UBA_4"/>
    <property type="match status" value="1"/>
</dbReference>
<dbReference type="InterPro" id="IPR051547">
    <property type="entry name" value="TDP2-like"/>
</dbReference>
<dbReference type="CDD" id="cd14672">
    <property type="entry name" value="UBA_ceTYDP2_like"/>
    <property type="match status" value="1"/>
</dbReference>
<evidence type="ECO:0000256" key="10">
    <source>
        <dbReference type="ARBA" id="ARBA00023204"/>
    </source>
</evidence>
<keyword evidence="15" id="KW-1185">Reference proteome</keyword>
<evidence type="ECO:0000256" key="8">
    <source>
        <dbReference type="ARBA" id="ARBA00022801"/>
    </source>
</evidence>
<evidence type="ECO:0000256" key="2">
    <source>
        <dbReference type="ARBA" id="ARBA00001946"/>
    </source>
</evidence>
<dbReference type="GO" id="GO:0004518">
    <property type="term" value="F:nuclease activity"/>
    <property type="evidence" value="ECO:0007669"/>
    <property type="project" value="UniProtKB-KW"/>
</dbReference>
<feature type="domain" description="Endonuclease/exonuclease/phosphatase" evidence="13">
    <location>
        <begin position="126"/>
        <end position="362"/>
    </location>
</feature>
<dbReference type="GO" id="GO:0005737">
    <property type="term" value="C:cytoplasm"/>
    <property type="evidence" value="ECO:0007669"/>
    <property type="project" value="TreeGrafter"/>
</dbReference>
<keyword evidence="9" id="KW-0460">Magnesium</keyword>
<dbReference type="SUPFAM" id="SSF56219">
    <property type="entry name" value="DNase I-like"/>
    <property type="match status" value="1"/>
</dbReference>
<dbReference type="SUPFAM" id="SSF46934">
    <property type="entry name" value="UBA-like"/>
    <property type="match status" value="1"/>
</dbReference>
<dbReference type="GO" id="GO:0046872">
    <property type="term" value="F:metal ion binding"/>
    <property type="evidence" value="ECO:0007669"/>
    <property type="project" value="UniProtKB-KW"/>
</dbReference>
<protein>
    <recommendedName>
        <fullName evidence="4">Tyrosyl-DNA phosphodiesterase 2</fullName>
    </recommendedName>
    <alternativeName>
        <fullName evidence="12">5'-tyrosyl-DNA phosphodiesterase</fullName>
    </alternativeName>
</protein>
<gene>
    <name evidence="14" type="ORF">ONE63_000451</name>
</gene>
<keyword evidence="10" id="KW-0234">DNA repair</keyword>
<evidence type="ECO:0000313" key="14">
    <source>
        <dbReference type="EMBL" id="KAJ1531797.1"/>
    </source>
</evidence>
<sequence length="392" mass="44227">MSDSDAVYVSDEDIPDVETCQQRVEQFAQITGTDEACAQFYLQDRKWDLERSVNAFFEVKASAGISLMEDHDSKAPEIIINIDQTVAQQLATIPPVALPLPPQAIRPVSHRNLQSSIKPPPEMTFITFNIDGLNPHNLKKRTKAVCVIIFENSPDVVFLQEVIPQTFSYIENKLPEYKCIASGGGEYFTATLIRRFTTYYDSHKVIEFPSSCMGRNLLVTEAHIGPLKLTLLNTHLESTAEHAAERVRQLQRSFKEVMATPKDRVVIFAGDLNLRDKEVDLIGGLPTGVIDLWVAGGSRKECRYTWDMTRNTNTELPGRFKPRCRFDRAYLRQSLPSTLRPKFFGLIGLEKISGTQSFPSDHWGIMVHFDILDPSNQSSTASSPHKRQKVDP</sequence>
<dbReference type="FunFam" id="3.60.10.10:FF:000024">
    <property type="entry name" value="Tyrosyl-DNA phosphodiesterase 2"/>
    <property type="match status" value="1"/>
</dbReference>
<comment type="cofactor">
    <cofactor evidence="2">
        <name>Mg(2+)</name>
        <dbReference type="ChEBI" id="CHEBI:18420"/>
    </cofactor>
</comment>
<keyword evidence="5" id="KW-0540">Nuclease</keyword>
<keyword evidence="11" id="KW-0539">Nucleus</keyword>
<dbReference type="GO" id="GO:0003697">
    <property type="term" value="F:single-stranded DNA binding"/>
    <property type="evidence" value="ECO:0007669"/>
    <property type="project" value="TreeGrafter"/>
</dbReference>
<accession>A0AAV7Y1Y0</accession>
<comment type="caution">
    <text evidence="14">The sequence shown here is derived from an EMBL/GenBank/DDBJ whole genome shotgun (WGS) entry which is preliminary data.</text>
</comment>
<dbReference type="GO" id="GO:0006302">
    <property type="term" value="P:double-strand break repair"/>
    <property type="evidence" value="ECO:0007669"/>
    <property type="project" value="TreeGrafter"/>
</dbReference>
<keyword evidence="8" id="KW-0378">Hydrolase</keyword>
<dbReference type="PANTHER" id="PTHR15822">
    <property type="entry name" value="TRAF AND TNF RECEPTOR-ASSOCIATED PROTEIN"/>
    <property type="match status" value="1"/>
</dbReference>
<evidence type="ECO:0000256" key="5">
    <source>
        <dbReference type="ARBA" id="ARBA00022722"/>
    </source>
</evidence>
<dbReference type="Proteomes" id="UP001075354">
    <property type="component" value="Chromosome 1"/>
</dbReference>
<keyword evidence="6" id="KW-0479">Metal-binding</keyword>
<evidence type="ECO:0000256" key="7">
    <source>
        <dbReference type="ARBA" id="ARBA00022763"/>
    </source>
</evidence>
<evidence type="ECO:0000256" key="6">
    <source>
        <dbReference type="ARBA" id="ARBA00022723"/>
    </source>
</evidence>
<dbReference type="Pfam" id="PF03372">
    <property type="entry name" value="Exo_endo_phos"/>
    <property type="match status" value="1"/>
</dbReference>
<organism evidence="14 15">
    <name type="scientific">Megalurothrips usitatus</name>
    <name type="common">bean blossom thrips</name>
    <dbReference type="NCBI Taxonomy" id="439358"/>
    <lineage>
        <taxon>Eukaryota</taxon>
        <taxon>Metazoa</taxon>
        <taxon>Ecdysozoa</taxon>
        <taxon>Arthropoda</taxon>
        <taxon>Hexapoda</taxon>
        <taxon>Insecta</taxon>
        <taxon>Pterygota</taxon>
        <taxon>Neoptera</taxon>
        <taxon>Paraneoptera</taxon>
        <taxon>Thysanoptera</taxon>
        <taxon>Terebrantia</taxon>
        <taxon>Thripoidea</taxon>
        <taxon>Thripidae</taxon>
        <taxon>Megalurothrips</taxon>
    </lineage>
</organism>
<evidence type="ECO:0000256" key="3">
    <source>
        <dbReference type="ARBA" id="ARBA00004322"/>
    </source>
</evidence>
<comment type="cofactor">
    <cofactor evidence="1">
        <name>Mn(2+)</name>
        <dbReference type="ChEBI" id="CHEBI:29035"/>
    </cofactor>
</comment>
<dbReference type="AlphaFoldDB" id="A0AAV7Y1Y0"/>
<proteinExistence type="predicted"/>
<dbReference type="CDD" id="cd09080">
    <property type="entry name" value="TDP2"/>
    <property type="match status" value="1"/>
</dbReference>
<evidence type="ECO:0000259" key="13">
    <source>
        <dbReference type="Pfam" id="PF03372"/>
    </source>
</evidence>
<evidence type="ECO:0000313" key="15">
    <source>
        <dbReference type="Proteomes" id="UP001075354"/>
    </source>
</evidence>